<gene>
    <name evidence="1" type="ORF">GCM10023340_24420</name>
</gene>
<dbReference type="RefSeq" id="WP_345458711.1">
    <property type="nucleotide sequence ID" value="NZ_BAABKG010000003.1"/>
</dbReference>
<sequence>MSQTSARTLVVVRHAKAEAGGGDDAARELTPGGRDDAAEAGSWLAGRGVVPDHALVSAAVRTDQTWQHLCRGAGWTLDAELDRGLYAADADTALDLVRGLGDDVATAVVVGHNPTMGYLAQLLDDGDGDPAPSGELAARGFPTGAAAVFEVDGAWADLALGGARLTGFHVGRASAS</sequence>
<organism evidence="1 2">
    <name type="scientific">Nocardioides marinquilinus</name>
    <dbReference type="NCBI Taxonomy" id="1210400"/>
    <lineage>
        <taxon>Bacteria</taxon>
        <taxon>Bacillati</taxon>
        <taxon>Actinomycetota</taxon>
        <taxon>Actinomycetes</taxon>
        <taxon>Propionibacteriales</taxon>
        <taxon>Nocardioidaceae</taxon>
        <taxon>Nocardioides</taxon>
    </lineage>
</organism>
<dbReference type="CDD" id="cd07067">
    <property type="entry name" value="HP_PGM_like"/>
    <property type="match status" value="1"/>
</dbReference>
<keyword evidence="2" id="KW-1185">Reference proteome</keyword>
<dbReference type="InterPro" id="IPR029033">
    <property type="entry name" value="His_PPase_superfam"/>
</dbReference>
<comment type="caution">
    <text evidence="1">The sequence shown here is derived from an EMBL/GenBank/DDBJ whole genome shotgun (WGS) entry which is preliminary data.</text>
</comment>
<dbReference type="Pfam" id="PF00300">
    <property type="entry name" value="His_Phos_1"/>
    <property type="match status" value="1"/>
</dbReference>
<dbReference type="EMBL" id="BAABKG010000003">
    <property type="protein sequence ID" value="GAA5149305.1"/>
    <property type="molecule type" value="Genomic_DNA"/>
</dbReference>
<evidence type="ECO:0000313" key="2">
    <source>
        <dbReference type="Proteomes" id="UP001500221"/>
    </source>
</evidence>
<reference evidence="2" key="1">
    <citation type="journal article" date="2019" name="Int. J. Syst. Evol. Microbiol.">
        <title>The Global Catalogue of Microorganisms (GCM) 10K type strain sequencing project: providing services to taxonomists for standard genome sequencing and annotation.</title>
        <authorList>
            <consortium name="The Broad Institute Genomics Platform"/>
            <consortium name="The Broad Institute Genome Sequencing Center for Infectious Disease"/>
            <person name="Wu L."/>
            <person name="Ma J."/>
        </authorList>
    </citation>
    <scope>NUCLEOTIDE SEQUENCE [LARGE SCALE GENOMIC DNA]</scope>
    <source>
        <strain evidence="2">JCM 18459</strain>
    </source>
</reference>
<proteinExistence type="predicted"/>
<dbReference type="Proteomes" id="UP001500221">
    <property type="component" value="Unassembled WGS sequence"/>
</dbReference>
<accession>A0ABP9PUJ9</accession>
<dbReference type="InterPro" id="IPR013078">
    <property type="entry name" value="His_Pase_superF_clade-1"/>
</dbReference>
<evidence type="ECO:0000313" key="1">
    <source>
        <dbReference type="EMBL" id="GAA5149305.1"/>
    </source>
</evidence>
<dbReference type="Gene3D" id="3.40.50.1240">
    <property type="entry name" value="Phosphoglycerate mutase-like"/>
    <property type="match status" value="1"/>
</dbReference>
<protein>
    <submittedName>
        <fullName evidence="1">Histidine phosphatase family protein</fullName>
    </submittedName>
</protein>
<dbReference type="SUPFAM" id="SSF53254">
    <property type="entry name" value="Phosphoglycerate mutase-like"/>
    <property type="match status" value="1"/>
</dbReference>
<name>A0ABP9PUJ9_9ACTN</name>